<dbReference type="InterPro" id="IPR008485">
    <property type="entry name" value="JAMP"/>
</dbReference>
<dbReference type="GO" id="GO:0031625">
    <property type="term" value="F:ubiquitin protein ligase binding"/>
    <property type="evidence" value="ECO:0007669"/>
    <property type="project" value="TreeGrafter"/>
</dbReference>
<evidence type="ECO:0000256" key="1">
    <source>
        <dbReference type="SAM" id="Phobius"/>
    </source>
</evidence>
<keyword evidence="1" id="KW-1133">Transmembrane helix</keyword>
<feature type="transmembrane region" description="Helical" evidence="1">
    <location>
        <begin position="314"/>
        <end position="337"/>
    </location>
</feature>
<gene>
    <name evidence="2" type="ORF">PFISCL1PPCAC_2860</name>
</gene>
<dbReference type="Pfam" id="PF05571">
    <property type="entry name" value="JAMP"/>
    <property type="match status" value="1"/>
</dbReference>
<dbReference type="EMBL" id="BTSY01000001">
    <property type="protein sequence ID" value="GMT11563.1"/>
    <property type="molecule type" value="Genomic_DNA"/>
</dbReference>
<reference evidence="2" key="1">
    <citation type="submission" date="2023-10" db="EMBL/GenBank/DDBJ databases">
        <title>Genome assembly of Pristionchus species.</title>
        <authorList>
            <person name="Yoshida K."/>
            <person name="Sommer R.J."/>
        </authorList>
    </citation>
    <scope>NUCLEOTIDE SEQUENCE</scope>
    <source>
        <strain evidence="2">RS5133</strain>
    </source>
</reference>
<keyword evidence="1" id="KW-0812">Transmembrane</keyword>
<protein>
    <recommendedName>
        <fullName evidence="4">G protein-coupled receptor</fullName>
    </recommendedName>
</protein>
<feature type="transmembrane region" description="Helical" evidence="1">
    <location>
        <begin position="87"/>
        <end position="106"/>
    </location>
</feature>
<dbReference type="AlphaFoldDB" id="A0AAV5UZG4"/>
<comment type="caution">
    <text evidence="2">The sequence shown here is derived from an EMBL/GenBank/DDBJ whole genome shotgun (WGS) entry which is preliminary data.</text>
</comment>
<proteinExistence type="predicted"/>
<feature type="transmembrane region" description="Helical" evidence="1">
    <location>
        <begin position="194"/>
        <end position="213"/>
    </location>
</feature>
<dbReference type="PANTHER" id="PTHR12740:SF4">
    <property type="entry name" value="JNK1_MAPK8-ASSOCIATED MEMBRANE PROTEIN"/>
    <property type="match status" value="1"/>
</dbReference>
<organism evidence="2 3">
    <name type="scientific">Pristionchus fissidentatus</name>
    <dbReference type="NCBI Taxonomy" id="1538716"/>
    <lineage>
        <taxon>Eukaryota</taxon>
        <taxon>Metazoa</taxon>
        <taxon>Ecdysozoa</taxon>
        <taxon>Nematoda</taxon>
        <taxon>Chromadorea</taxon>
        <taxon>Rhabditida</taxon>
        <taxon>Rhabditina</taxon>
        <taxon>Diplogasteromorpha</taxon>
        <taxon>Diplogasteroidea</taxon>
        <taxon>Neodiplogasteridae</taxon>
        <taxon>Pristionchus</taxon>
    </lineage>
</organism>
<keyword evidence="1" id="KW-0472">Membrane</keyword>
<dbReference type="Proteomes" id="UP001432322">
    <property type="component" value="Unassembled WGS sequence"/>
</dbReference>
<sequence length="346" mass="38440">MEMLSTVLPSTSGGDTATTLMPEAVTFRPTQPYRNVLNTVAEESCPGYCGRIPSSDGNSSTCAACPWGSRVETGGPYCSPCNSPIEIYAWLYLLLVALAPCLFHCLHVRRSVQMFKKHPVSAELAEHLCIILECALAAVAALLVFEPYGSLQLHACRPSRIKQWYTWMHNPTVRFSKTIPCAHEVVYPLQSLPIVYLVFCLINTLVLRTILYAVYVRKHRPARSYYASLFTLPLLGVVNILASGAIYHVFPYVIAVYSLAGQAMHFAYLKPISRADLWEKMFKTPRELTHMIVLMGLFGFSIVSLMVRNGPDDWTVICGFLGLVLAPPIFFTLTPVLTHPIAVNGH</sequence>
<feature type="transmembrane region" description="Helical" evidence="1">
    <location>
        <begin position="127"/>
        <end position="145"/>
    </location>
</feature>
<evidence type="ECO:0008006" key="4">
    <source>
        <dbReference type="Google" id="ProtNLM"/>
    </source>
</evidence>
<feature type="transmembrane region" description="Helical" evidence="1">
    <location>
        <begin position="225"/>
        <end position="243"/>
    </location>
</feature>
<dbReference type="GO" id="GO:0006986">
    <property type="term" value="P:response to unfolded protein"/>
    <property type="evidence" value="ECO:0007669"/>
    <property type="project" value="InterPro"/>
</dbReference>
<evidence type="ECO:0000313" key="3">
    <source>
        <dbReference type="Proteomes" id="UP001432322"/>
    </source>
</evidence>
<keyword evidence="3" id="KW-1185">Reference proteome</keyword>
<dbReference type="PANTHER" id="PTHR12740">
    <property type="entry name" value="JNK1/MAPK8-ASSOCIATED MEMBRANE PROTEIN"/>
    <property type="match status" value="1"/>
</dbReference>
<name>A0AAV5UZG4_9BILA</name>
<feature type="transmembrane region" description="Helical" evidence="1">
    <location>
        <begin position="288"/>
        <end position="308"/>
    </location>
</feature>
<dbReference type="GO" id="GO:0016020">
    <property type="term" value="C:membrane"/>
    <property type="evidence" value="ECO:0007669"/>
    <property type="project" value="InterPro"/>
</dbReference>
<dbReference type="GO" id="GO:0036503">
    <property type="term" value="P:ERAD pathway"/>
    <property type="evidence" value="ECO:0007669"/>
    <property type="project" value="TreeGrafter"/>
</dbReference>
<evidence type="ECO:0000313" key="2">
    <source>
        <dbReference type="EMBL" id="GMT11563.1"/>
    </source>
</evidence>
<accession>A0AAV5UZG4</accession>